<dbReference type="Proteomes" id="UP000265618">
    <property type="component" value="Unassembled WGS sequence"/>
</dbReference>
<keyword evidence="2" id="KW-1185">Reference proteome</keyword>
<gene>
    <name evidence="1" type="ORF">KIPB_009560</name>
</gene>
<evidence type="ECO:0000313" key="2">
    <source>
        <dbReference type="Proteomes" id="UP000265618"/>
    </source>
</evidence>
<organism evidence="1 2">
    <name type="scientific">Kipferlia bialata</name>
    <dbReference type="NCBI Taxonomy" id="797122"/>
    <lineage>
        <taxon>Eukaryota</taxon>
        <taxon>Metamonada</taxon>
        <taxon>Carpediemonas-like organisms</taxon>
        <taxon>Kipferlia</taxon>
    </lineage>
</organism>
<dbReference type="AlphaFoldDB" id="A0A9K3D2J6"/>
<reference evidence="1 2" key="1">
    <citation type="journal article" date="2018" name="PLoS ONE">
        <title>The draft genome of Kipferlia bialata reveals reductive genome evolution in fornicate parasites.</title>
        <authorList>
            <person name="Tanifuji G."/>
            <person name="Takabayashi S."/>
            <person name="Kume K."/>
            <person name="Takagi M."/>
            <person name="Nakayama T."/>
            <person name="Kamikawa R."/>
            <person name="Inagaki Y."/>
            <person name="Hashimoto T."/>
        </authorList>
    </citation>
    <scope>NUCLEOTIDE SEQUENCE [LARGE SCALE GENOMIC DNA]</scope>
    <source>
        <strain evidence="1">NY0173</strain>
    </source>
</reference>
<feature type="non-terminal residue" evidence="1">
    <location>
        <position position="338"/>
    </location>
</feature>
<feature type="non-terminal residue" evidence="1">
    <location>
        <position position="1"/>
    </location>
</feature>
<sequence length="338" mass="35636">LPDVPTLCASAVSAMNTVAKRVSEDSELAEQYMDGLGDLEQRVTLLDEIRAVAQEGHTGAAMCDPASRSHQNRTVTHCTAYHRGLAMRLVKVTSSYPSVAVKRTEAGLYTLASPVAPGGTRTRARLCIAHTSTGDMQTVWVETPKKGQTAVVIRRAIQCATPGGPASPVVYTRLNLLNPNKSLETTLMAACTQMPTAPPPSIVESIIGTYPNEAFAPFPSHLNAVGLYNTLPGPKQATLACRTVDAVLFNAACPLAPSVTASCPAEARHRNSELSVSDYTSVRLLDQQASLEETLTGLARVIATSDPSMGIVLVAGEADRAIVSGALQGLLRDYPGGD</sequence>
<dbReference type="EMBL" id="BDIP01003286">
    <property type="protein sequence ID" value="GIQ87511.1"/>
    <property type="molecule type" value="Genomic_DNA"/>
</dbReference>
<comment type="caution">
    <text evidence="1">The sequence shown here is derived from an EMBL/GenBank/DDBJ whole genome shotgun (WGS) entry which is preliminary data.</text>
</comment>
<name>A0A9K3D2J6_9EUKA</name>
<proteinExistence type="predicted"/>
<accession>A0A9K3D2J6</accession>
<protein>
    <submittedName>
        <fullName evidence="1">Uncharacterized protein</fullName>
    </submittedName>
</protein>
<evidence type="ECO:0000313" key="1">
    <source>
        <dbReference type="EMBL" id="GIQ87511.1"/>
    </source>
</evidence>